<comment type="caution">
    <text evidence="1">The sequence shown here is derived from an EMBL/GenBank/DDBJ whole genome shotgun (WGS) entry which is preliminary data.</text>
</comment>
<reference evidence="1" key="1">
    <citation type="submission" date="2021-12" db="EMBL/GenBank/DDBJ databases">
        <authorList>
            <person name="Ulrich A."/>
        </authorList>
    </citation>
    <scope>NUCLEOTIDE SEQUENCE</scope>
    <source>
        <strain evidence="1">A1P009</strain>
    </source>
</reference>
<organism evidence="1 2">
    <name type="scientific">Luteimonas fraxinea</name>
    <dbReference type="NCBI Taxonomy" id="2901869"/>
    <lineage>
        <taxon>Bacteria</taxon>
        <taxon>Pseudomonadati</taxon>
        <taxon>Pseudomonadota</taxon>
        <taxon>Gammaproteobacteria</taxon>
        <taxon>Lysobacterales</taxon>
        <taxon>Lysobacteraceae</taxon>
        <taxon>Luteimonas</taxon>
    </lineage>
</organism>
<protein>
    <submittedName>
        <fullName evidence="1">Uncharacterized protein</fullName>
    </submittedName>
</protein>
<gene>
    <name evidence="1" type="ORF">LTT95_04315</name>
</gene>
<keyword evidence="2" id="KW-1185">Reference proteome</keyword>
<evidence type="ECO:0000313" key="2">
    <source>
        <dbReference type="Proteomes" id="UP001430360"/>
    </source>
</evidence>
<dbReference type="Proteomes" id="UP001430360">
    <property type="component" value="Unassembled WGS sequence"/>
</dbReference>
<accession>A0ABS8U9I9</accession>
<dbReference type="RefSeq" id="WP_232134631.1">
    <property type="nucleotide sequence ID" value="NZ_JAJQKU010000001.1"/>
</dbReference>
<evidence type="ECO:0000313" key="1">
    <source>
        <dbReference type="EMBL" id="MCD9096158.1"/>
    </source>
</evidence>
<name>A0ABS8U9I9_9GAMM</name>
<dbReference type="EMBL" id="JAJQKU010000001">
    <property type="protein sequence ID" value="MCD9096158.1"/>
    <property type="molecule type" value="Genomic_DNA"/>
</dbReference>
<proteinExistence type="predicted"/>
<sequence>MSGIHVLAIALFEAYSRNSGNPPDAHFERRAAEQWMAQALEECGVSKLIEAAGDGTPQAGDRAVSAGLWFGPHRAERLRAALARVTGSAA</sequence>
<reference evidence="1" key="2">
    <citation type="journal article" date="2022" name="Syst. Appl. Microbiol.">
        <title>Physiological and genomic characterisation of Luteimonas fraxinea sp. nov., a bacterial species associated with trees tolerant to ash dieback.</title>
        <authorList>
            <person name="Ulrich K."/>
            <person name="Becker R."/>
            <person name="Behrendt U."/>
            <person name="Kube M."/>
            <person name="Schneck V."/>
            <person name="Ulrich A."/>
        </authorList>
    </citation>
    <scope>NUCLEOTIDE SEQUENCE</scope>
    <source>
        <strain evidence="1">A1P009</strain>
    </source>
</reference>